<keyword evidence="2" id="KW-0963">Cytoplasm</keyword>
<evidence type="ECO:0000256" key="1">
    <source>
        <dbReference type="ARBA" id="ARBA00004496"/>
    </source>
</evidence>
<protein>
    <submittedName>
        <fullName evidence="7">Iron-sulfur cluster repair di-iron protein</fullName>
    </submittedName>
</protein>
<proteinExistence type="predicted"/>
<dbReference type="AlphaFoldDB" id="A0A4V1ANK9"/>
<evidence type="ECO:0000313" key="7">
    <source>
        <dbReference type="EMBL" id="QBP43135.1"/>
    </source>
</evidence>
<keyword evidence="3" id="KW-0479">Metal-binding</keyword>
<comment type="subcellular location">
    <subcellularLocation>
        <location evidence="1">Cytoplasm</location>
    </subcellularLocation>
</comment>
<dbReference type="Gene3D" id="1.20.120.520">
    <property type="entry name" value="nmb1532 protein domain like"/>
    <property type="match status" value="1"/>
</dbReference>
<accession>A0A4V1ANK9</accession>
<sequence>MTLPISANTLVKDIVNELPKSSDVFKRFRIDFCCGGNISITAAAIENNVEVSTLLDELTVVFENSTPADKNMDVWLESDTNTIINHVINNIHRPLMVELAELSPYVTKVFKVHGESHPELARVKELFFEYKKEMTEHSAKEETIVFPLIKKLAENSIENREETISYIKELEKEHDHVGAILKELREITFDFTPPVDGCGTYRLVYKRLELLEGETFMHVHLEQNILFPRYI</sequence>
<dbReference type="OrthoDB" id="9797132at2"/>
<evidence type="ECO:0000256" key="5">
    <source>
        <dbReference type="SAM" id="Coils"/>
    </source>
</evidence>
<evidence type="ECO:0000313" key="8">
    <source>
        <dbReference type="Proteomes" id="UP000294292"/>
    </source>
</evidence>
<evidence type="ECO:0000256" key="4">
    <source>
        <dbReference type="ARBA" id="ARBA00023004"/>
    </source>
</evidence>
<name>A0A4V1ANK9_9BACL</name>
<feature type="domain" description="Hemerythrin-like" evidence="6">
    <location>
        <begin position="85"/>
        <end position="229"/>
    </location>
</feature>
<dbReference type="PANTHER" id="PTHR36438">
    <property type="entry name" value="IRON-SULFUR CLUSTER REPAIR PROTEIN YTFE"/>
    <property type="match status" value="1"/>
</dbReference>
<dbReference type="KEGG" id="panc:E2636_16295"/>
<keyword evidence="5" id="KW-0175">Coiled coil</keyword>
<gene>
    <name evidence="7" type="primary">ric</name>
    <name evidence="7" type="ORF">E2636_16295</name>
</gene>
<evidence type="ECO:0000259" key="6">
    <source>
        <dbReference type="Pfam" id="PF01814"/>
    </source>
</evidence>
<dbReference type="Pfam" id="PF01814">
    <property type="entry name" value="Hemerythrin"/>
    <property type="match status" value="1"/>
</dbReference>
<dbReference type="Pfam" id="PF04405">
    <property type="entry name" value="ScdA_N"/>
    <property type="match status" value="1"/>
</dbReference>
<feature type="coiled-coil region" evidence="5">
    <location>
        <begin position="153"/>
        <end position="187"/>
    </location>
</feature>
<evidence type="ECO:0000256" key="3">
    <source>
        <dbReference type="ARBA" id="ARBA00022723"/>
    </source>
</evidence>
<dbReference type="InterPro" id="IPR019903">
    <property type="entry name" value="RIC_family"/>
</dbReference>
<organism evidence="7 8">
    <name type="scientific">Paenisporosarcina antarctica</name>
    <dbReference type="NCBI Taxonomy" id="417367"/>
    <lineage>
        <taxon>Bacteria</taxon>
        <taxon>Bacillati</taxon>
        <taxon>Bacillota</taxon>
        <taxon>Bacilli</taxon>
        <taxon>Bacillales</taxon>
        <taxon>Caryophanaceae</taxon>
        <taxon>Paenisporosarcina</taxon>
    </lineage>
</organism>
<dbReference type="GO" id="GO:0005737">
    <property type="term" value="C:cytoplasm"/>
    <property type="evidence" value="ECO:0007669"/>
    <property type="project" value="UniProtKB-SubCell"/>
</dbReference>
<dbReference type="GO" id="GO:0046872">
    <property type="term" value="F:metal ion binding"/>
    <property type="evidence" value="ECO:0007669"/>
    <property type="project" value="UniProtKB-KW"/>
</dbReference>
<dbReference type="PANTHER" id="PTHR36438:SF1">
    <property type="entry name" value="IRON-SULFUR CLUSTER REPAIR PROTEIN YTFE"/>
    <property type="match status" value="1"/>
</dbReference>
<keyword evidence="8" id="KW-1185">Reference proteome</keyword>
<dbReference type="NCBIfam" id="TIGR03652">
    <property type="entry name" value="FeS_repair_RIC"/>
    <property type="match status" value="1"/>
</dbReference>
<dbReference type="Proteomes" id="UP000294292">
    <property type="component" value="Chromosome"/>
</dbReference>
<keyword evidence="4" id="KW-0408">Iron</keyword>
<evidence type="ECO:0000256" key="2">
    <source>
        <dbReference type="ARBA" id="ARBA00022490"/>
    </source>
</evidence>
<dbReference type="InterPro" id="IPR012312">
    <property type="entry name" value="Hemerythrin-like"/>
</dbReference>
<dbReference type="EMBL" id="CP038015">
    <property type="protein sequence ID" value="QBP43135.1"/>
    <property type="molecule type" value="Genomic_DNA"/>
</dbReference>
<reference evidence="7 8" key="1">
    <citation type="submission" date="2019-03" db="EMBL/GenBank/DDBJ databases">
        <title>Complete genome sequence of Paenisporosarcina antarctica CGMCC 1.6503T.</title>
        <authorList>
            <person name="Rong J.-C."/>
            <person name="Chi N.-Y."/>
            <person name="Zhang Q.-F."/>
        </authorList>
    </citation>
    <scope>NUCLEOTIDE SEQUENCE [LARGE SCALE GENOMIC DNA]</scope>
    <source>
        <strain evidence="7 8">CGMCC 1.6503</strain>
    </source>
</reference>